<organism evidence="3 4">
    <name type="scientific">Rhodobacter flavimaris</name>
    <dbReference type="NCBI Taxonomy" id="2907145"/>
    <lineage>
        <taxon>Bacteria</taxon>
        <taxon>Pseudomonadati</taxon>
        <taxon>Pseudomonadota</taxon>
        <taxon>Alphaproteobacteria</taxon>
        <taxon>Rhodobacterales</taxon>
        <taxon>Rhodobacter group</taxon>
        <taxon>Rhodobacter</taxon>
    </lineage>
</organism>
<comment type="caution">
    <text evidence="3">The sequence shown here is derived from an EMBL/GenBank/DDBJ whole genome shotgun (WGS) entry which is preliminary data.</text>
</comment>
<keyword evidence="2" id="KW-1133">Transmembrane helix</keyword>
<accession>A0ABS8YU92</accession>
<keyword evidence="4" id="KW-1185">Reference proteome</keyword>
<evidence type="ECO:0000313" key="3">
    <source>
        <dbReference type="EMBL" id="MCE5973426.1"/>
    </source>
</evidence>
<feature type="coiled-coil region" evidence="1">
    <location>
        <begin position="168"/>
        <end position="195"/>
    </location>
</feature>
<dbReference type="EMBL" id="JAJUOS010000005">
    <property type="protein sequence ID" value="MCE5973426.1"/>
    <property type="molecule type" value="Genomic_DNA"/>
</dbReference>
<evidence type="ECO:0000313" key="4">
    <source>
        <dbReference type="Proteomes" id="UP001521181"/>
    </source>
</evidence>
<gene>
    <name evidence="3" type="ORF">LZA78_08040</name>
</gene>
<keyword evidence="2" id="KW-0472">Membrane</keyword>
<proteinExistence type="predicted"/>
<dbReference type="RefSeq" id="WP_233676419.1">
    <property type="nucleotide sequence ID" value="NZ_JAJUOS010000005.1"/>
</dbReference>
<protein>
    <submittedName>
        <fullName evidence="3">Uncharacterized protein</fullName>
    </submittedName>
</protein>
<keyword evidence="2" id="KW-0812">Transmembrane</keyword>
<dbReference type="Proteomes" id="UP001521181">
    <property type="component" value="Unassembled WGS sequence"/>
</dbReference>
<evidence type="ECO:0000256" key="2">
    <source>
        <dbReference type="SAM" id="Phobius"/>
    </source>
</evidence>
<name>A0ABS8YU92_9RHOB</name>
<reference evidence="3 4" key="1">
    <citation type="submission" date="2021-12" db="EMBL/GenBank/DDBJ databases">
        <title>Sinirhodobacter sp. WL0062 is a bacterium isolated from seawater.</title>
        <authorList>
            <person name="Wang L."/>
            <person name="He W."/>
            <person name="Zhang D.-F."/>
        </authorList>
    </citation>
    <scope>NUCLEOTIDE SEQUENCE [LARGE SCALE GENOMIC DNA]</scope>
    <source>
        <strain evidence="3 4">WL0062</strain>
    </source>
</reference>
<feature type="transmembrane region" description="Helical" evidence="2">
    <location>
        <begin position="295"/>
        <end position="318"/>
    </location>
</feature>
<keyword evidence="1" id="KW-0175">Coiled coil</keyword>
<feature type="transmembrane region" description="Helical" evidence="2">
    <location>
        <begin position="324"/>
        <end position="345"/>
    </location>
</feature>
<evidence type="ECO:0000256" key="1">
    <source>
        <dbReference type="SAM" id="Coils"/>
    </source>
</evidence>
<sequence>MQRWQDDLTKHPINTSLQKLIEGIDLEVSITDPVIEVERARFSKVVYLLRDTIASLDADIAPFDILNQIQSQFQNQGVIQTMTNLIRTKDANIFRDLNTQITPSLSYINQLRASTISPQSGLADRESALIGYEKFVRSLRAEQTRLEEFYWKTEENIKESTNEALSLKETAKTSADQFEENIKSWKEEISALITAQKTEFTTRQHSNDSQFLETINLIKETAKEWLDDFQSDQTAKADRRNEETRAILQEIIEDSNDKHLSIIKLYELVALDSVTGGHKNIADREFKAAQLWRRVTIGSIAATITWILFSIFCFTPTLTPAPLFWLQIAKSLSLTALLLSFAVYASKQAALHRINERKARSFFLQVQAFDPFIASLPEDTQHEMKKSLSVRIFGPDDPEHDKTILENGDFKVLEKFLGLAEQFKKVIGK</sequence>